<dbReference type="EMBL" id="RWGY01000026">
    <property type="protein sequence ID" value="TVU22577.1"/>
    <property type="molecule type" value="Genomic_DNA"/>
</dbReference>
<name>A0A5J9UGY3_9POAL</name>
<feature type="non-terminal residue" evidence="2">
    <location>
        <position position="1"/>
    </location>
</feature>
<evidence type="ECO:0000256" key="1">
    <source>
        <dbReference type="SAM" id="MobiDB-lite"/>
    </source>
</evidence>
<protein>
    <submittedName>
        <fullName evidence="2">Uncharacterized protein</fullName>
    </submittedName>
</protein>
<accession>A0A5J9UGY3</accession>
<gene>
    <name evidence="2" type="ORF">EJB05_32287</name>
</gene>
<dbReference type="Proteomes" id="UP000324897">
    <property type="component" value="Unassembled WGS sequence"/>
</dbReference>
<evidence type="ECO:0000313" key="3">
    <source>
        <dbReference type="Proteomes" id="UP000324897"/>
    </source>
</evidence>
<dbReference type="AlphaFoldDB" id="A0A5J9UGY3"/>
<organism evidence="2 3">
    <name type="scientific">Eragrostis curvula</name>
    <name type="common">weeping love grass</name>
    <dbReference type="NCBI Taxonomy" id="38414"/>
    <lineage>
        <taxon>Eukaryota</taxon>
        <taxon>Viridiplantae</taxon>
        <taxon>Streptophyta</taxon>
        <taxon>Embryophyta</taxon>
        <taxon>Tracheophyta</taxon>
        <taxon>Spermatophyta</taxon>
        <taxon>Magnoliopsida</taxon>
        <taxon>Liliopsida</taxon>
        <taxon>Poales</taxon>
        <taxon>Poaceae</taxon>
        <taxon>PACMAD clade</taxon>
        <taxon>Chloridoideae</taxon>
        <taxon>Eragrostideae</taxon>
        <taxon>Eragrostidinae</taxon>
        <taxon>Eragrostis</taxon>
    </lineage>
</organism>
<sequence>MLGRPCLRSAVPHSRAPASTSAVPHRVRAPPPPPSRSRPRPRLIRQKIAMYVFGLLQGARFRFCALSSDLTVMVKL</sequence>
<feature type="region of interest" description="Disordered" evidence="1">
    <location>
        <begin position="1"/>
        <end position="41"/>
    </location>
</feature>
<comment type="caution">
    <text evidence="2">The sequence shown here is derived from an EMBL/GenBank/DDBJ whole genome shotgun (WGS) entry which is preliminary data.</text>
</comment>
<dbReference type="Gramene" id="TVU22577">
    <property type="protein sequence ID" value="TVU22577"/>
    <property type="gene ID" value="EJB05_32287"/>
</dbReference>
<evidence type="ECO:0000313" key="2">
    <source>
        <dbReference type="EMBL" id="TVU22577.1"/>
    </source>
</evidence>
<proteinExistence type="predicted"/>
<keyword evidence="3" id="KW-1185">Reference proteome</keyword>
<reference evidence="2 3" key="1">
    <citation type="journal article" date="2019" name="Sci. Rep.">
        <title>A high-quality genome of Eragrostis curvula grass provides insights into Poaceae evolution and supports new strategies to enhance forage quality.</title>
        <authorList>
            <person name="Carballo J."/>
            <person name="Santos B.A.C.M."/>
            <person name="Zappacosta D."/>
            <person name="Garbus I."/>
            <person name="Selva J.P."/>
            <person name="Gallo C.A."/>
            <person name="Diaz A."/>
            <person name="Albertini E."/>
            <person name="Caccamo M."/>
            <person name="Echenique V."/>
        </authorList>
    </citation>
    <scope>NUCLEOTIDE SEQUENCE [LARGE SCALE GENOMIC DNA]</scope>
    <source>
        <strain evidence="3">cv. Victoria</strain>
        <tissue evidence="2">Leaf</tissue>
    </source>
</reference>